<reference evidence="2" key="1">
    <citation type="journal article" date="2011" name="MBio">
        <title>Novel metabolic attributes of the genus Cyanothece, comprising a group of unicellular nitrogen-fixing Cyanobacteria.</title>
        <authorList>
            <person name="Bandyopadhyay A."/>
            <person name="Elvitigala T."/>
            <person name="Welsh E."/>
            <person name="Stockel J."/>
            <person name="Liberton M."/>
            <person name="Min H."/>
            <person name="Sherman L.A."/>
            <person name="Pakrasi H.B."/>
        </authorList>
    </citation>
    <scope>NUCLEOTIDE SEQUENCE [LARGE SCALE GENOMIC DNA]</scope>
    <source>
        <strain evidence="2">PCC 8801</strain>
    </source>
</reference>
<dbReference type="AlphaFoldDB" id="B7K1P2"/>
<name>B7K1P2_RIPO1</name>
<keyword evidence="2" id="KW-1185">Reference proteome</keyword>
<dbReference type="InterPro" id="IPR007939">
    <property type="entry name" value="Cu-R_B_prcur"/>
</dbReference>
<dbReference type="KEGG" id="cyp:PCC8801_3622"/>
<dbReference type="OrthoDB" id="9778934at2"/>
<dbReference type="STRING" id="41431.PCC8801_3622"/>
<dbReference type="HOGENOM" id="CLU_042913_1_0_3"/>
<dbReference type="Proteomes" id="UP000008204">
    <property type="component" value="Chromosome"/>
</dbReference>
<organism evidence="1 2">
    <name type="scientific">Rippkaea orientalis (strain PCC 8801 / RF-1)</name>
    <name type="common">Cyanothece sp. (strain PCC 8801)</name>
    <dbReference type="NCBI Taxonomy" id="41431"/>
    <lineage>
        <taxon>Bacteria</taxon>
        <taxon>Bacillati</taxon>
        <taxon>Cyanobacteriota</taxon>
        <taxon>Cyanophyceae</taxon>
        <taxon>Oscillatoriophycideae</taxon>
        <taxon>Chroococcales</taxon>
        <taxon>Aphanothecaceae</taxon>
        <taxon>Rippkaea</taxon>
        <taxon>Rippkaea orientalis</taxon>
    </lineage>
</organism>
<proteinExistence type="predicted"/>
<dbReference type="GO" id="GO:0006878">
    <property type="term" value="P:intracellular copper ion homeostasis"/>
    <property type="evidence" value="ECO:0007669"/>
    <property type="project" value="InterPro"/>
</dbReference>
<dbReference type="Pfam" id="PF05275">
    <property type="entry name" value="CopB"/>
    <property type="match status" value="1"/>
</dbReference>
<dbReference type="eggNOG" id="COG3667">
    <property type="taxonomic scope" value="Bacteria"/>
</dbReference>
<dbReference type="RefSeq" id="WP_012596842.1">
    <property type="nucleotide sequence ID" value="NC_011726.1"/>
</dbReference>
<protein>
    <submittedName>
        <fullName evidence="1">Copper resistance B</fullName>
    </submittedName>
</protein>
<dbReference type="GO" id="GO:0005507">
    <property type="term" value="F:copper ion binding"/>
    <property type="evidence" value="ECO:0007669"/>
    <property type="project" value="InterPro"/>
</dbReference>
<sequence length="305" mass="34847">MKSKIILYSSLLAGVLFLINLLTDVSKVKSETIQPLEKFDFNQPITNDNKDLFTKDFVTDESVNQELAQQEDEDLNNTEDYEEDWPSPIEDDETFWLLLVDQLEYRGGSNPDAFAWDIQGWVGGDYERIWLKTEGEIELSEESGEGEIQLLYGSLIAPFWDLQVGLRYDRVYSEEDSRGRAFAVIGVEGLAPNLFEVDTALFISEKGDVSARLEIEQELLITQQLILQPRFEINVAAQEVENFDIGSGINDIELGLRLRYEINRNYAPYVGINWIRLVGETEQFAREEGESVDNFSVVGGIRMLF</sequence>
<evidence type="ECO:0000313" key="2">
    <source>
        <dbReference type="Proteomes" id="UP000008204"/>
    </source>
</evidence>
<dbReference type="GO" id="GO:0009279">
    <property type="term" value="C:cell outer membrane"/>
    <property type="evidence" value="ECO:0007669"/>
    <property type="project" value="InterPro"/>
</dbReference>
<dbReference type="EMBL" id="CP001287">
    <property type="protein sequence ID" value="ACK67584.1"/>
    <property type="molecule type" value="Genomic_DNA"/>
</dbReference>
<gene>
    <name evidence="1" type="ordered locus">PCC8801_3622</name>
</gene>
<evidence type="ECO:0000313" key="1">
    <source>
        <dbReference type="EMBL" id="ACK67584.1"/>
    </source>
</evidence>
<accession>B7K1P2</accession>